<dbReference type="Proteomes" id="UP000295344">
    <property type="component" value="Unassembled WGS sequence"/>
</dbReference>
<dbReference type="InterPro" id="IPR013538">
    <property type="entry name" value="ASHA1/2-like_C"/>
</dbReference>
<dbReference type="AlphaFoldDB" id="A0A4V3EB71"/>
<keyword evidence="4" id="KW-1185">Reference proteome</keyword>
<comment type="caution">
    <text evidence="3">The sequence shown here is derived from an EMBL/GenBank/DDBJ whole genome shotgun (WGS) entry which is preliminary data.</text>
</comment>
<dbReference type="Gene3D" id="3.30.530.20">
    <property type="match status" value="1"/>
</dbReference>
<reference evidence="3 4" key="1">
    <citation type="submission" date="2019-03" db="EMBL/GenBank/DDBJ databases">
        <title>Genomic Encyclopedia of Archaeal and Bacterial Type Strains, Phase II (KMG-II): from individual species to whole genera.</title>
        <authorList>
            <person name="Goeker M."/>
        </authorList>
    </citation>
    <scope>NUCLEOTIDE SEQUENCE [LARGE SCALE GENOMIC DNA]</scope>
    <source>
        <strain evidence="3 4">DSM 24782</strain>
    </source>
</reference>
<evidence type="ECO:0000259" key="2">
    <source>
        <dbReference type="Pfam" id="PF08327"/>
    </source>
</evidence>
<protein>
    <submittedName>
        <fullName evidence="3">Uncharacterized protein YndB with AHSA1/START domain</fullName>
    </submittedName>
</protein>
<dbReference type="EMBL" id="SOAM01000001">
    <property type="protein sequence ID" value="TDS80614.1"/>
    <property type="molecule type" value="Genomic_DNA"/>
</dbReference>
<dbReference type="SUPFAM" id="SSF55961">
    <property type="entry name" value="Bet v1-like"/>
    <property type="match status" value="1"/>
</dbReference>
<comment type="similarity">
    <text evidence="1">Belongs to the AHA1 family.</text>
</comment>
<name>A0A4V3EB71_9MICO</name>
<gene>
    <name evidence="3" type="ORF">CLV52_1180</name>
</gene>
<dbReference type="Pfam" id="PF08327">
    <property type="entry name" value="AHSA1"/>
    <property type="match status" value="1"/>
</dbReference>
<accession>A0A4V3EB71</accession>
<dbReference type="InterPro" id="IPR023393">
    <property type="entry name" value="START-like_dom_sf"/>
</dbReference>
<evidence type="ECO:0000256" key="1">
    <source>
        <dbReference type="ARBA" id="ARBA00006817"/>
    </source>
</evidence>
<feature type="domain" description="Activator of Hsp90 ATPase homologue 1/2-like C-terminal" evidence="2">
    <location>
        <begin position="26"/>
        <end position="117"/>
    </location>
</feature>
<sequence>MSIEDLRLERRGDRWRIAVDEVYPTDRADLWSACTDLHRLRRWMADYRGDLRLGGRWEAMSDGEVWGAGTVTACEPMEGFTSTWEVEGEPSSTLVVRLEDAEGGTRLVLEHDGMTGAFYSAGWAVYLGMLADHVVAPTREDLASVGFETRFSPARERWAPRVAAAGLD</sequence>
<dbReference type="RefSeq" id="WP_133765313.1">
    <property type="nucleotide sequence ID" value="NZ_BAAARP010000001.1"/>
</dbReference>
<proteinExistence type="inferred from homology"/>
<dbReference type="OrthoDB" id="8117292at2"/>
<evidence type="ECO:0000313" key="4">
    <source>
        <dbReference type="Proteomes" id="UP000295344"/>
    </source>
</evidence>
<organism evidence="3 4">
    <name type="scientific">Amnibacterium kyonggiense</name>
    <dbReference type="NCBI Taxonomy" id="595671"/>
    <lineage>
        <taxon>Bacteria</taxon>
        <taxon>Bacillati</taxon>
        <taxon>Actinomycetota</taxon>
        <taxon>Actinomycetes</taxon>
        <taxon>Micrococcales</taxon>
        <taxon>Microbacteriaceae</taxon>
        <taxon>Amnibacterium</taxon>
    </lineage>
</organism>
<evidence type="ECO:0000313" key="3">
    <source>
        <dbReference type="EMBL" id="TDS80614.1"/>
    </source>
</evidence>